<dbReference type="Gene3D" id="3.40.50.150">
    <property type="entry name" value="Vaccinia Virus protein VP39"/>
    <property type="match status" value="1"/>
</dbReference>
<dbReference type="InterPro" id="IPR013216">
    <property type="entry name" value="Methyltransf_11"/>
</dbReference>
<keyword evidence="4" id="KW-1185">Reference proteome</keyword>
<dbReference type="RefSeq" id="WP_126865486.1">
    <property type="nucleotide sequence ID" value="NZ_JAUSTX010000026.1"/>
</dbReference>
<dbReference type="Proteomes" id="UP000267430">
    <property type="component" value="Unassembled WGS sequence"/>
</dbReference>
<dbReference type="GO" id="GO:0008757">
    <property type="term" value="F:S-adenosylmethionine-dependent methyltransferase activity"/>
    <property type="evidence" value="ECO:0007669"/>
    <property type="project" value="InterPro"/>
</dbReference>
<dbReference type="SUPFAM" id="SSF53335">
    <property type="entry name" value="S-adenosyl-L-methionine-dependent methyltransferases"/>
    <property type="match status" value="1"/>
</dbReference>
<dbReference type="CDD" id="cd02440">
    <property type="entry name" value="AdoMet_MTases"/>
    <property type="match status" value="1"/>
</dbReference>
<sequence>MSFSYQDALAYSRIGGAHPGGMMLTKKILQNEKINRHTKILDAGCGTGQTSAYLAKTFSCRVYAIDSHPEMIKTANQRFTEENLSIKVVKGDLESLPFPNDSFDLIIAESSTAFTEVSKSLKEYFRVLKPSGALVNIDMTAEQKLIMNEKAEIMEFYKMNEILTEEEWIKAIKKAGFKTVDIVKSKSILQELEEYTFEEDELSEHLPTFANVDPEIEEVIDTHQKLLVAFREQLGYRVFKAKKTDLLTYL</sequence>
<dbReference type="OrthoDB" id="43862at2"/>
<dbReference type="GO" id="GO:0032259">
    <property type="term" value="P:methylation"/>
    <property type="evidence" value="ECO:0007669"/>
    <property type="project" value="UniProtKB-KW"/>
</dbReference>
<evidence type="ECO:0000313" key="4">
    <source>
        <dbReference type="Proteomes" id="UP000267430"/>
    </source>
</evidence>
<dbReference type="Pfam" id="PF08241">
    <property type="entry name" value="Methyltransf_11"/>
    <property type="match status" value="1"/>
</dbReference>
<gene>
    <name evidence="3" type="ORF">ELQ35_14210</name>
</gene>
<name>A0A433HHN0_9BACI</name>
<dbReference type="InterPro" id="IPR029063">
    <property type="entry name" value="SAM-dependent_MTases_sf"/>
</dbReference>
<accession>A0A433HHN0</accession>
<keyword evidence="3" id="KW-0489">Methyltransferase</keyword>
<reference evidence="3 4" key="1">
    <citation type="submission" date="2018-12" db="EMBL/GenBank/DDBJ databases">
        <title>Bacillus chawlae sp. nov., Bacillus glennii sp. nov., and Bacillus saganii sp. nov. Isolated from the Vehicle Assembly Building at Kennedy Space Center where the Viking Spacecraft were Assembled.</title>
        <authorList>
            <person name="Seuylemezian A."/>
            <person name="Vaishampayan P."/>
        </authorList>
    </citation>
    <scope>NUCLEOTIDE SEQUENCE [LARGE SCALE GENOMIC DNA]</scope>
    <source>
        <strain evidence="3 4">L5</strain>
    </source>
</reference>
<comment type="caution">
    <text evidence="3">The sequence shown here is derived from an EMBL/GenBank/DDBJ whole genome shotgun (WGS) entry which is preliminary data.</text>
</comment>
<dbReference type="InterPro" id="IPR050447">
    <property type="entry name" value="Erg6_SMT_methyltransf"/>
</dbReference>
<evidence type="ECO:0000256" key="1">
    <source>
        <dbReference type="ARBA" id="ARBA00022679"/>
    </source>
</evidence>
<organism evidence="3 4">
    <name type="scientific">Peribacillus cavernae</name>
    <dbReference type="NCBI Taxonomy" id="1674310"/>
    <lineage>
        <taxon>Bacteria</taxon>
        <taxon>Bacillati</taxon>
        <taxon>Bacillota</taxon>
        <taxon>Bacilli</taxon>
        <taxon>Bacillales</taxon>
        <taxon>Bacillaceae</taxon>
        <taxon>Peribacillus</taxon>
    </lineage>
</organism>
<feature type="domain" description="Methyltransferase type 11" evidence="2">
    <location>
        <begin position="41"/>
        <end position="135"/>
    </location>
</feature>
<dbReference type="AlphaFoldDB" id="A0A433HHN0"/>
<proteinExistence type="predicted"/>
<dbReference type="PANTHER" id="PTHR44068:SF11">
    <property type="entry name" value="GERANYL DIPHOSPHATE 2-C-METHYLTRANSFERASE"/>
    <property type="match status" value="1"/>
</dbReference>
<protein>
    <submittedName>
        <fullName evidence="3">Class I SAM-dependent methyltransferase</fullName>
    </submittedName>
</protein>
<dbReference type="EMBL" id="RYZZ01000019">
    <property type="protein sequence ID" value="RUQ27906.1"/>
    <property type="molecule type" value="Genomic_DNA"/>
</dbReference>
<evidence type="ECO:0000313" key="3">
    <source>
        <dbReference type="EMBL" id="RUQ27906.1"/>
    </source>
</evidence>
<evidence type="ECO:0000259" key="2">
    <source>
        <dbReference type="Pfam" id="PF08241"/>
    </source>
</evidence>
<dbReference type="PANTHER" id="PTHR44068">
    <property type="entry name" value="ZGC:194242"/>
    <property type="match status" value="1"/>
</dbReference>
<keyword evidence="1 3" id="KW-0808">Transferase</keyword>